<reference evidence="10" key="1">
    <citation type="journal article" date="2019" name="Int. J. Syst. Evol. Microbiol.">
        <title>The Global Catalogue of Microorganisms (GCM) 10K type strain sequencing project: providing services to taxonomists for standard genome sequencing and annotation.</title>
        <authorList>
            <consortium name="The Broad Institute Genomics Platform"/>
            <consortium name="The Broad Institute Genome Sequencing Center for Infectious Disease"/>
            <person name="Wu L."/>
            <person name="Ma J."/>
        </authorList>
    </citation>
    <scope>NUCLEOTIDE SEQUENCE [LARGE SCALE GENOMIC DNA]</scope>
    <source>
        <strain evidence="10">CGMCC 1.15342</strain>
    </source>
</reference>
<keyword evidence="5 8" id="KW-0547">Nucleotide-binding</keyword>
<dbReference type="Gene3D" id="3.30.1300.10">
    <property type="entry name" value="Pantoate-beta-alanine ligase, C-terminal domain"/>
    <property type="match status" value="1"/>
</dbReference>
<feature type="active site" description="Proton donor" evidence="8">
    <location>
        <position position="46"/>
    </location>
</feature>
<dbReference type="HAMAP" id="MF_00158">
    <property type="entry name" value="PanC"/>
    <property type="match status" value="1"/>
</dbReference>
<organism evidence="9 10">
    <name type="scientific">Parapedobacter defluvii</name>
    <dbReference type="NCBI Taxonomy" id="2045106"/>
    <lineage>
        <taxon>Bacteria</taxon>
        <taxon>Pseudomonadati</taxon>
        <taxon>Bacteroidota</taxon>
        <taxon>Sphingobacteriia</taxon>
        <taxon>Sphingobacteriales</taxon>
        <taxon>Sphingobacteriaceae</taxon>
        <taxon>Parapedobacter</taxon>
    </lineage>
</organism>
<dbReference type="NCBIfam" id="TIGR00018">
    <property type="entry name" value="panC"/>
    <property type="match status" value="1"/>
</dbReference>
<evidence type="ECO:0000256" key="2">
    <source>
        <dbReference type="ARBA" id="ARBA00009256"/>
    </source>
</evidence>
<comment type="function">
    <text evidence="8">Catalyzes the condensation of pantoate with beta-alanine in an ATP-dependent reaction via a pantoyl-adenylate intermediate.</text>
</comment>
<evidence type="ECO:0000313" key="10">
    <source>
        <dbReference type="Proteomes" id="UP000597338"/>
    </source>
</evidence>
<dbReference type="EC" id="6.3.2.1" evidence="8"/>
<sequence length="289" mass="32581">MPNKKLFNLLETARTKTLLHATLQPYRNQGKRIAFVPTMGALHQGHIALIHHARTLADVVVCSIFVNPTQFNDPKDLEKYPRPIETDIRMLQDAACDVLFHPEVAEMYGADESWQLDLGHLDQVLEGMHRPGHFQGVTQIVKKLLDAVQPDVACFGQKDFQQYKVVQYMIDSLRIPVALEMCPTVREPDGLAMSSRNVRLTVLGRQQALALYRTLQQTKAEIGRKSLSTLRKEAIATLRNSPGVQLEYFAIYRADTFEEAHEFTAGQPLVALVAAWVDGVRLIDNVLLQ</sequence>
<evidence type="ECO:0000256" key="7">
    <source>
        <dbReference type="ARBA" id="ARBA00048258"/>
    </source>
</evidence>
<dbReference type="PANTHER" id="PTHR21299">
    <property type="entry name" value="CYTIDYLATE KINASE/PANTOATE-BETA-ALANINE LIGASE"/>
    <property type="match status" value="1"/>
</dbReference>
<comment type="miscellaneous">
    <text evidence="8">The reaction proceeds by a bi uni uni bi ping pong mechanism.</text>
</comment>
<proteinExistence type="inferred from homology"/>
<keyword evidence="3 8" id="KW-0436">Ligase</keyword>
<evidence type="ECO:0000256" key="5">
    <source>
        <dbReference type="ARBA" id="ARBA00022741"/>
    </source>
</evidence>
<comment type="catalytic activity">
    <reaction evidence="7 8">
        <text>(R)-pantoate + beta-alanine + ATP = (R)-pantothenate + AMP + diphosphate + H(+)</text>
        <dbReference type="Rhea" id="RHEA:10912"/>
        <dbReference type="ChEBI" id="CHEBI:15378"/>
        <dbReference type="ChEBI" id="CHEBI:15980"/>
        <dbReference type="ChEBI" id="CHEBI:29032"/>
        <dbReference type="ChEBI" id="CHEBI:30616"/>
        <dbReference type="ChEBI" id="CHEBI:33019"/>
        <dbReference type="ChEBI" id="CHEBI:57966"/>
        <dbReference type="ChEBI" id="CHEBI:456215"/>
        <dbReference type="EC" id="6.3.2.1"/>
    </reaction>
</comment>
<dbReference type="Pfam" id="PF02569">
    <property type="entry name" value="Pantoate_ligase"/>
    <property type="match status" value="1"/>
</dbReference>
<keyword evidence="10" id="KW-1185">Reference proteome</keyword>
<name>A0ABQ1L1I9_9SPHI</name>
<feature type="binding site" evidence="8">
    <location>
        <begin position="39"/>
        <end position="46"/>
    </location>
    <ligand>
        <name>ATP</name>
        <dbReference type="ChEBI" id="CHEBI:30616"/>
    </ligand>
</feature>
<dbReference type="Proteomes" id="UP000597338">
    <property type="component" value="Unassembled WGS sequence"/>
</dbReference>
<keyword evidence="4 8" id="KW-0566">Pantothenate biosynthesis</keyword>
<evidence type="ECO:0000313" key="9">
    <source>
        <dbReference type="EMBL" id="GGC17486.1"/>
    </source>
</evidence>
<evidence type="ECO:0000256" key="1">
    <source>
        <dbReference type="ARBA" id="ARBA00004990"/>
    </source>
</evidence>
<gene>
    <name evidence="8 9" type="primary">panC</name>
    <name evidence="9" type="ORF">GCM10011386_06710</name>
</gene>
<keyword evidence="8" id="KW-0963">Cytoplasm</keyword>
<keyword evidence="6 8" id="KW-0067">ATP-binding</keyword>
<dbReference type="Gene3D" id="3.40.50.620">
    <property type="entry name" value="HUPs"/>
    <property type="match status" value="1"/>
</dbReference>
<dbReference type="InterPro" id="IPR003721">
    <property type="entry name" value="Pantoate_ligase"/>
</dbReference>
<dbReference type="EMBL" id="BMIK01000001">
    <property type="protein sequence ID" value="GGC17486.1"/>
    <property type="molecule type" value="Genomic_DNA"/>
</dbReference>
<comment type="caution">
    <text evidence="9">The sequence shown here is derived from an EMBL/GenBank/DDBJ whole genome shotgun (WGS) entry which is preliminary data.</text>
</comment>
<evidence type="ECO:0000256" key="3">
    <source>
        <dbReference type="ARBA" id="ARBA00022598"/>
    </source>
</evidence>
<dbReference type="NCBIfam" id="TIGR00125">
    <property type="entry name" value="cyt_tran_rel"/>
    <property type="match status" value="1"/>
</dbReference>
<protein>
    <recommendedName>
        <fullName evidence="8">Pantothenate synthetase</fullName>
        <shortName evidence="8">PS</shortName>
        <ecNumber evidence="8">6.3.2.1</ecNumber>
    </recommendedName>
    <alternativeName>
        <fullName evidence="8">Pantoate--beta-alanine ligase</fullName>
    </alternativeName>
    <alternativeName>
        <fullName evidence="8">Pantoate-activating enzyme</fullName>
    </alternativeName>
</protein>
<dbReference type="CDD" id="cd00560">
    <property type="entry name" value="PanC"/>
    <property type="match status" value="1"/>
</dbReference>
<feature type="binding site" evidence="8">
    <location>
        <position position="162"/>
    </location>
    <ligand>
        <name>(R)-pantoate</name>
        <dbReference type="ChEBI" id="CHEBI:15980"/>
    </ligand>
</feature>
<evidence type="ECO:0000256" key="8">
    <source>
        <dbReference type="HAMAP-Rule" id="MF_00158"/>
    </source>
</evidence>
<feature type="binding site" evidence="8">
    <location>
        <begin position="193"/>
        <end position="196"/>
    </location>
    <ligand>
        <name>ATP</name>
        <dbReference type="ChEBI" id="CHEBI:30616"/>
    </ligand>
</feature>
<dbReference type="InterPro" id="IPR004821">
    <property type="entry name" value="Cyt_trans-like"/>
</dbReference>
<dbReference type="SUPFAM" id="SSF52374">
    <property type="entry name" value="Nucleotidylyl transferase"/>
    <property type="match status" value="1"/>
</dbReference>
<evidence type="ECO:0000256" key="4">
    <source>
        <dbReference type="ARBA" id="ARBA00022655"/>
    </source>
</evidence>
<feature type="binding site" evidence="8">
    <location>
        <position position="185"/>
    </location>
    <ligand>
        <name>ATP</name>
        <dbReference type="ChEBI" id="CHEBI:30616"/>
    </ligand>
</feature>
<dbReference type="PANTHER" id="PTHR21299:SF1">
    <property type="entry name" value="PANTOATE--BETA-ALANINE LIGASE"/>
    <property type="match status" value="1"/>
</dbReference>
<comment type="subunit">
    <text evidence="8">Homodimer.</text>
</comment>
<comment type="pathway">
    <text evidence="1 8">Cofactor biosynthesis; (R)-pantothenate biosynthesis; (R)-pantothenate from (R)-pantoate and beta-alanine: step 1/1.</text>
</comment>
<evidence type="ECO:0000256" key="6">
    <source>
        <dbReference type="ARBA" id="ARBA00022840"/>
    </source>
</evidence>
<dbReference type="RefSeq" id="WP_229717393.1">
    <property type="nucleotide sequence ID" value="NZ_BMIK01000001.1"/>
</dbReference>
<accession>A0ABQ1L1I9</accession>
<feature type="binding site" evidence="8">
    <location>
        <position position="70"/>
    </location>
    <ligand>
        <name>(R)-pantoate</name>
        <dbReference type="ChEBI" id="CHEBI:15980"/>
    </ligand>
</feature>
<comment type="subcellular location">
    <subcellularLocation>
        <location evidence="8">Cytoplasm</location>
    </subcellularLocation>
</comment>
<comment type="similarity">
    <text evidence="2 8">Belongs to the pantothenate synthetase family.</text>
</comment>
<dbReference type="InterPro" id="IPR042176">
    <property type="entry name" value="Pantoate_ligase_C"/>
</dbReference>
<feature type="binding site" evidence="8">
    <location>
        <position position="70"/>
    </location>
    <ligand>
        <name>beta-alanine</name>
        <dbReference type="ChEBI" id="CHEBI:57966"/>
    </ligand>
</feature>
<feature type="binding site" evidence="8">
    <location>
        <begin position="156"/>
        <end position="159"/>
    </location>
    <ligand>
        <name>ATP</name>
        <dbReference type="ChEBI" id="CHEBI:30616"/>
    </ligand>
</feature>
<dbReference type="InterPro" id="IPR014729">
    <property type="entry name" value="Rossmann-like_a/b/a_fold"/>
</dbReference>